<accession>A0A2P2LD23</accession>
<sequence>MRYDTPGCSLAASAVKVGISFQTTHVVEYSYEQQKNYEATNQINRPSYY</sequence>
<protein>
    <submittedName>
        <fullName evidence="1">Uncharacterized protein</fullName>
    </submittedName>
</protein>
<evidence type="ECO:0000313" key="1">
    <source>
        <dbReference type="EMBL" id="MBX15886.1"/>
    </source>
</evidence>
<dbReference type="EMBL" id="GGEC01035402">
    <property type="protein sequence ID" value="MBX15886.1"/>
    <property type="molecule type" value="Transcribed_RNA"/>
</dbReference>
<reference evidence="1" key="1">
    <citation type="submission" date="2018-02" db="EMBL/GenBank/DDBJ databases">
        <title>Rhizophora mucronata_Transcriptome.</title>
        <authorList>
            <person name="Meera S.P."/>
            <person name="Sreeshan A."/>
            <person name="Augustine A."/>
        </authorList>
    </citation>
    <scope>NUCLEOTIDE SEQUENCE</scope>
    <source>
        <tissue evidence="1">Leaf</tissue>
    </source>
</reference>
<dbReference type="AlphaFoldDB" id="A0A2P2LD23"/>
<proteinExistence type="predicted"/>
<name>A0A2P2LD23_RHIMU</name>
<organism evidence="1">
    <name type="scientific">Rhizophora mucronata</name>
    <name type="common">Asiatic mangrove</name>
    <dbReference type="NCBI Taxonomy" id="61149"/>
    <lineage>
        <taxon>Eukaryota</taxon>
        <taxon>Viridiplantae</taxon>
        <taxon>Streptophyta</taxon>
        <taxon>Embryophyta</taxon>
        <taxon>Tracheophyta</taxon>
        <taxon>Spermatophyta</taxon>
        <taxon>Magnoliopsida</taxon>
        <taxon>eudicotyledons</taxon>
        <taxon>Gunneridae</taxon>
        <taxon>Pentapetalae</taxon>
        <taxon>rosids</taxon>
        <taxon>fabids</taxon>
        <taxon>Malpighiales</taxon>
        <taxon>Rhizophoraceae</taxon>
        <taxon>Rhizophora</taxon>
    </lineage>
</organism>